<reference evidence="1" key="1">
    <citation type="submission" date="2014-11" db="EMBL/GenBank/DDBJ databases">
        <authorList>
            <person name="Amaro Gonzalez C."/>
        </authorList>
    </citation>
    <scope>NUCLEOTIDE SEQUENCE</scope>
</reference>
<protein>
    <submittedName>
        <fullName evidence="1">Uncharacterized protein</fullName>
    </submittedName>
</protein>
<reference evidence="1" key="2">
    <citation type="journal article" date="2015" name="Fish Shellfish Immunol.">
        <title>Early steps in the European eel (Anguilla anguilla)-Vibrio vulnificus interaction in the gills: Role of the RtxA13 toxin.</title>
        <authorList>
            <person name="Callol A."/>
            <person name="Pajuelo D."/>
            <person name="Ebbesson L."/>
            <person name="Teles M."/>
            <person name="MacKenzie S."/>
            <person name="Amaro C."/>
        </authorList>
    </citation>
    <scope>NUCLEOTIDE SEQUENCE</scope>
</reference>
<proteinExistence type="predicted"/>
<evidence type="ECO:0000313" key="1">
    <source>
        <dbReference type="EMBL" id="JAH69312.1"/>
    </source>
</evidence>
<name>A0A0E9UU33_ANGAN</name>
<accession>A0A0E9UU33</accession>
<sequence>MTIFACQIMSGSGKQSRCQVMEMLLAIFGHC</sequence>
<organism evidence="1">
    <name type="scientific">Anguilla anguilla</name>
    <name type="common">European freshwater eel</name>
    <name type="synonym">Muraena anguilla</name>
    <dbReference type="NCBI Taxonomy" id="7936"/>
    <lineage>
        <taxon>Eukaryota</taxon>
        <taxon>Metazoa</taxon>
        <taxon>Chordata</taxon>
        <taxon>Craniata</taxon>
        <taxon>Vertebrata</taxon>
        <taxon>Euteleostomi</taxon>
        <taxon>Actinopterygii</taxon>
        <taxon>Neopterygii</taxon>
        <taxon>Teleostei</taxon>
        <taxon>Anguilliformes</taxon>
        <taxon>Anguillidae</taxon>
        <taxon>Anguilla</taxon>
    </lineage>
</organism>
<dbReference type="EMBL" id="GBXM01039265">
    <property type="protein sequence ID" value="JAH69312.1"/>
    <property type="molecule type" value="Transcribed_RNA"/>
</dbReference>
<dbReference type="AlphaFoldDB" id="A0A0E9UU33"/>